<dbReference type="PROSITE" id="PS50231">
    <property type="entry name" value="RICIN_B_LECTIN"/>
    <property type="match status" value="1"/>
</dbReference>
<feature type="compositionally biased region" description="Basic and acidic residues" evidence="3">
    <location>
        <begin position="121"/>
        <end position="142"/>
    </location>
</feature>
<feature type="domain" description="Beta/gamma crystallin 'Greek key'" evidence="4">
    <location>
        <begin position="576"/>
        <end position="615"/>
    </location>
</feature>
<feature type="region of interest" description="Disordered" evidence="3">
    <location>
        <begin position="1"/>
        <end position="259"/>
    </location>
</feature>
<evidence type="ECO:0000256" key="3">
    <source>
        <dbReference type="SAM" id="MobiDB-lite"/>
    </source>
</evidence>
<comment type="caution">
    <text evidence="5">The sequence shown here is derived from an EMBL/GenBank/DDBJ whole genome shotgun (WGS) entry which is preliminary data.</text>
</comment>
<evidence type="ECO:0000256" key="2">
    <source>
        <dbReference type="ARBA" id="ARBA00022737"/>
    </source>
</evidence>
<dbReference type="InterPro" id="IPR011024">
    <property type="entry name" value="G_crystallin-like"/>
</dbReference>
<gene>
    <name evidence="5" type="ORF">ANANG_G00004790</name>
</gene>
<comment type="similarity">
    <text evidence="1">Belongs to the beta/gamma-crystallin family.</text>
</comment>
<reference evidence="5" key="1">
    <citation type="submission" date="2021-01" db="EMBL/GenBank/DDBJ databases">
        <title>A chromosome-scale assembly of European eel, Anguilla anguilla.</title>
        <authorList>
            <person name="Henkel C."/>
            <person name="Jong-Raadsen S.A."/>
            <person name="Dufour S."/>
            <person name="Weltzien F.-A."/>
            <person name="Palstra A.P."/>
            <person name="Pelster B."/>
            <person name="Spaink H.P."/>
            <person name="Van Den Thillart G.E."/>
            <person name="Jansen H."/>
            <person name="Zahm M."/>
            <person name="Klopp C."/>
            <person name="Cedric C."/>
            <person name="Louis A."/>
            <person name="Berthelot C."/>
            <person name="Parey E."/>
            <person name="Roest Crollius H."/>
            <person name="Montfort J."/>
            <person name="Robinson-Rechavi M."/>
            <person name="Bucao C."/>
            <person name="Bouchez O."/>
            <person name="Gislard M."/>
            <person name="Lluch J."/>
            <person name="Milhes M."/>
            <person name="Lampietro C."/>
            <person name="Lopez Roques C."/>
            <person name="Donnadieu C."/>
            <person name="Braasch I."/>
            <person name="Desvignes T."/>
            <person name="Postlethwait J."/>
            <person name="Bobe J."/>
            <person name="Guiguen Y."/>
            <person name="Dirks R."/>
        </authorList>
    </citation>
    <scope>NUCLEOTIDE SEQUENCE</scope>
    <source>
        <strain evidence="5">Tag_6206</strain>
        <tissue evidence="5">Liver</tissue>
    </source>
</reference>
<dbReference type="Gene3D" id="2.60.20.10">
    <property type="entry name" value="Crystallins"/>
    <property type="match status" value="6"/>
</dbReference>
<feature type="compositionally biased region" description="Basic and acidic residues" evidence="3">
    <location>
        <begin position="296"/>
        <end position="305"/>
    </location>
</feature>
<dbReference type="PROSITE" id="PS50915">
    <property type="entry name" value="CRYSTALLIN_BETA_GAMMA"/>
    <property type="match status" value="8"/>
</dbReference>
<keyword evidence="2" id="KW-0677">Repeat</keyword>
<dbReference type="SUPFAM" id="SSF49695">
    <property type="entry name" value="gamma-Crystallin-like"/>
    <property type="match status" value="3"/>
</dbReference>
<dbReference type="Gene3D" id="2.80.10.50">
    <property type="match status" value="1"/>
</dbReference>
<evidence type="ECO:0000256" key="1">
    <source>
        <dbReference type="ARBA" id="ARBA00009646"/>
    </source>
</evidence>
<dbReference type="Pfam" id="PF00030">
    <property type="entry name" value="Crystall"/>
    <property type="match status" value="6"/>
</dbReference>
<feature type="compositionally biased region" description="Acidic residues" evidence="3">
    <location>
        <begin position="372"/>
        <end position="384"/>
    </location>
</feature>
<dbReference type="Pfam" id="PF00652">
    <property type="entry name" value="Ricin_B_lectin"/>
    <property type="match status" value="1"/>
</dbReference>
<dbReference type="InterPro" id="IPR000772">
    <property type="entry name" value="Ricin_B_lectin"/>
</dbReference>
<feature type="domain" description="Beta/gamma crystallin 'Greek key'" evidence="4">
    <location>
        <begin position="915"/>
        <end position="957"/>
    </location>
</feature>
<feature type="compositionally biased region" description="Gly residues" evidence="3">
    <location>
        <begin position="451"/>
        <end position="460"/>
    </location>
</feature>
<feature type="compositionally biased region" description="Pro residues" evidence="3">
    <location>
        <begin position="551"/>
        <end position="561"/>
    </location>
</feature>
<dbReference type="EMBL" id="JAFIRN010000001">
    <property type="protein sequence ID" value="KAG5856133.1"/>
    <property type="molecule type" value="Genomic_DNA"/>
</dbReference>
<dbReference type="InterPro" id="IPR001064">
    <property type="entry name" value="Beta/gamma_crystallin"/>
</dbReference>
<evidence type="ECO:0000313" key="6">
    <source>
        <dbReference type="Proteomes" id="UP001044222"/>
    </source>
</evidence>
<feature type="region of interest" description="Disordered" evidence="3">
    <location>
        <begin position="502"/>
        <end position="561"/>
    </location>
</feature>
<dbReference type="GO" id="GO:0005212">
    <property type="term" value="F:structural constituent of eye lens"/>
    <property type="evidence" value="ECO:0007669"/>
    <property type="project" value="TreeGrafter"/>
</dbReference>
<dbReference type="InterPro" id="IPR050252">
    <property type="entry name" value="Beta/Gamma-Crystallin"/>
</dbReference>
<feature type="compositionally biased region" description="Pro residues" evidence="3">
    <location>
        <begin position="429"/>
        <end position="448"/>
    </location>
</feature>
<feature type="compositionally biased region" description="Polar residues" evidence="3">
    <location>
        <begin position="169"/>
        <end position="179"/>
    </location>
</feature>
<dbReference type="Proteomes" id="UP001044222">
    <property type="component" value="Unassembled WGS sequence"/>
</dbReference>
<dbReference type="PANTHER" id="PTHR11818">
    <property type="entry name" value="BETA/GAMMA CRYSTALLIN"/>
    <property type="match status" value="1"/>
</dbReference>
<name>A0A9D3MZT4_ANGAN</name>
<feature type="compositionally biased region" description="Basic and acidic residues" evidence="3">
    <location>
        <begin position="357"/>
        <end position="371"/>
    </location>
</feature>
<feature type="domain" description="Beta/gamma crystallin 'Greek key'" evidence="4">
    <location>
        <begin position="772"/>
        <end position="823"/>
    </location>
</feature>
<dbReference type="PANTHER" id="PTHR11818:SF2">
    <property type="entry name" value="BETA_GAMMA CRYSTALLIN DOMAIN-CONTAINING PROTEIN 1"/>
    <property type="match status" value="1"/>
</dbReference>
<feature type="domain" description="Beta/gamma crystallin 'Greek key'" evidence="4">
    <location>
        <begin position="1005"/>
        <end position="1048"/>
    </location>
</feature>
<feature type="compositionally biased region" description="Polar residues" evidence="3">
    <location>
        <begin position="52"/>
        <end position="70"/>
    </location>
</feature>
<dbReference type="InterPro" id="IPR035992">
    <property type="entry name" value="Ricin_B-like_lectins"/>
</dbReference>
<dbReference type="AlphaFoldDB" id="A0A9D3MZT4"/>
<feature type="region of interest" description="Disordered" evidence="3">
    <location>
        <begin position="278"/>
        <end position="461"/>
    </location>
</feature>
<proteinExistence type="inferred from homology"/>
<evidence type="ECO:0000259" key="4">
    <source>
        <dbReference type="PROSITE" id="PS50915"/>
    </source>
</evidence>
<feature type="domain" description="Beta/gamma crystallin 'Greek key'" evidence="4">
    <location>
        <begin position="718"/>
        <end position="760"/>
    </location>
</feature>
<feature type="domain" description="Beta/gamma crystallin 'Greek key'" evidence="4">
    <location>
        <begin position="824"/>
        <end position="866"/>
    </location>
</feature>
<feature type="compositionally biased region" description="Basic and acidic residues" evidence="3">
    <location>
        <begin position="385"/>
        <end position="394"/>
    </location>
</feature>
<accession>A0A9D3MZT4</accession>
<keyword evidence="6" id="KW-1185">Reference proteome</keyword>
<dbReference type="GO" id="GO:0002088">
    <property type="term" value="P:lens development in camera-type eye"/>
    <property type="evidence" value="ECO:0007669"/>
    <property type="project" value="TreeGrafter"/>
</dbReference>
<dbReference type="SMART" id="SM00247">
    <property type="entry name" value="XTALbg"/>
    <property type="match status" value="6"/>
</dbReference>
<feature type="domain" description="Beta/gamma crystallin 'Greek key'" evidence="4">
    <location>
        <begin position="616"/>
        <end position="671"/>
    </location>
</feature>
<organism evidence="5 6">
    <name type="scientific">Anguilla anguilla</name>
    <name type="common">European freshwater eel</name>
    <name type="synonym">Muraena anguilla</name>
    <dbReference type="NCBI Taxonomy" id="7936"/>
    <lineage>
        <taxon>Eukaryota</taxon>
        <taxon>Metazoa</taxon>
        <taxon>Chordata</taxon>
        <taxon>Craniata</taxon>
        <taxon>Vertebrata</taxon>
        <taxon>Euteleostomi</taxon>
        <taxon>Actinopterygii</taxon>
        <taxon>Neopterygii</taxon>
        <taxon>Teleostei</taxon>
        <taxon>Anguilliformes</taxon>
        <taxon>Anguillidae</taxon>
        <taxon>Anguilla</taxon>
    </lineage>
</organism>
<feature type="domain" description="Beta/gamma crystallin 'Greek key'" evidence="4">
    <location>
        <begin position="1095"/>
        <end position="1136"/>
    </location>
</feature>
<evidence type="ECO:0000313" key="5">
    <source>
        <dbReference type="EMBL" id="KAG5856133.1"/>
    </source>
</evidence>
<dbReference type="SUPFAM" id="SSF50370">
    <property type="entry name" value="Ricin B-like lectins"/>
    <property type="match status" value="1"/>
</dbReference>
<sequence length="1273" mass="139010">MVAASVASKEPESSLVDEPVREVGPVENGMDSEKNSLAVAKEPAKTREQAQAPATHSQNAEQKMLQNETKPSPKAVKIKDKTGKLPDGVPKVAPSTGEPTLNGLAFPQAEPPLPVGGCVPARREEEKKSLASKRREAKDRRTAPVTTVQAMPKQPSPALKGSLGKSETGALNGSLTSFTDPLKGLKRVPDGSAAPEQPVFCELPGPSRGLPGRQEGPSSWLDVDQRFRGKPSGGAGARGRAERKLVSSASEDDSEEPSAEFQDFIKNVRFMGLPFQLPMKRQGQGHPKPSSILPPIKEDRFEKTFDPAQFEFGRRKVKGPKDPSPAMFMKRKSEEAKSKIQPIRTGTEKSMLFKALSIDRRREGPSFREKEEEVVEEDGEAEAGETEKVSERLGKSSVLSSLMDFSRTSRKPNHESAASPTRPQELPAIPKPPAPGKQGLLPPPPLPVPSGAGGIMGGAIPGATDQLILANSGPAPAQDTPPVPSFAAVKLPDFLEKFLSQDGAEERSPVAEQRNWAVAGSPDPGMDQGDIVSTPQPVPGGPLDSCDSPKLAPPQPIPPAMYPKVPDVKGFHKRPGKLVIHKQAQFKGKALEVFRDVEDASGWKLSPVVSVRVVRGCWILYEEPGFRGRTVALEEGSMELMDIWADKTLPGQPGQPASSNPIVIGSVRLAVRDYSVPHIDLFTELEGLGRRSAYCDDTLDMCTFGIPPSTSSIKVHSGTWLVYSEPGFQGAVALLEVGEYPCPEAWGFAEPFVGSLRPLKMGGIRVEYPTEVKAVLYERPFFEGETEELTGEVFDFREAERNPDSSAPGTSKLSSVGSIKIKGGLWVGYDGPRFEGRQYILEEGEYVGWWDWEGNIGSLVSLRPVLADFLSPRLKLFTERNFGDRGLNADLLGPVLSLEETGFGLRTQSADVVSGVWVAFQNASFSGELYLLERGLYSAPEDWGASTFQVGSVQPVFVDNLQNIDKFKVQLFSEPGFEGMVHVLNDSAPVLPDDFSVGSCKVLAGSWVAFEGPQFTQNMYVLEEGEYPDPPAMGLPHNSTVLSLQTICFEFSLPSITLFSKPSFRGRRLVLKSPVVSLKQAGSDGHVPSLLVEGGMWVLYESNNFQGRQIVLQPTEIGDWYKFSGWQRIGSLRPLFQKPVYVRLQNRHTSGWMSLTGPLDEVKLMRVQALEETGGVEQIWSYHKGKLRCKLLEDCCLETTGTVVMAGSRLCVSPEMGKENQSWSITRDGLVFCNLKPDLVLEVKGGQHYDKNQVILKVFEEKNLNQRWSVEVL</sequence>
<protein>
    <recommendedName>
        <fullName evidence="4">Beta/gamma crystallin 'Greek key' domain-containing protein</fullName>
    </recommendedName>
</protein>
<dbReference type="GO" id="GO:0007601">
    <property type="term" value="P:visual perception"/>
    <property type="evidence" value="ECO:0007669"/>
    <property type="project" value="TreeGrafter"/>
</dbReference>